<gene>
    <name evidence="1" type="ORF">HO173_006975</name>
</gene>
<dbReference type="RefSeq" id="XP_037164144.1">
    <property type="nucleotide sequence ID" value="XM_037308880.1"/>
</dbReference>
<comment type="caution">
    <text evidence="1">The sequence shown here is derived from an EMBL/GenBank/DDBJ whole genome shotgun (WGS) entry which is preliminary data.</text>
</comment>
<protein>
    <submittedName>
        <fullName evidence="1">Uncharacterized protein</fullName>
    </submittedName>
</protein>
<evidence type="ECO:0000313" key="2">
    <source>
        <dbReference type="Proteomes" id="UP000578531"/>
    </source>
</evidence>
<dbReference type="AlphaFoldDB" id="A0A8H6FU71"/>
<name>A0A8H6FU71_9LECA</name>
<sequence length="67" mass="7636">MPSKQPASLDRIKVVKLNYADTQTSERKRYFALHNLKGALFYNLVHGVAVEFPARKYPGKTPALNFK</sequence>
<organism evidence="1 2">
    <name type="scientific">Letharia columbiana</name>
    <dbReference type="NCBI Taxonomy" id="112416"/>
    <lineage>
        <taxon>Eukaryota</taxon>
        <taxon>Fungi</taxon>
        <taxon>Dikarya</taxon>
        <taxon>Ascomycota</taxon>
        <taxon>Pezizomycotina</taxon>
        <taxon>Lecanoromycetes</taxon>
        <taxon>OSLEUM clade</taxon>
        <taxon>Lecanoromycetidae</taxon>
        <taxon>Lecanorales</taxon>
        <taxon>Lecanorineae</taxon>
        <taxon>Parmeliaceae</taxon>
        <taxon>Letharia</taxon>
    </lineage>
</organism>
<evidence type="ECO:0000313" key="1">
    <source>
        <dbReference type="EMBL" id="KAF6234755.1"/>
    </source>
</evidence>
<keyword evidence="2" id="KW-1185">Reference proteome</keyword>
<reference evidence="1 2" key="1">
    <citation type="journal article" date="2020" name="Genomics">
        <title>Complete, high-quality genomes from long-read metagenomic sequencing of two wolf lichen thalli reveals enigmatic genome architecture.</title>
        <authorList>
            <person name="McKenzie S.K."/>
            <person name="Walston R.F."/>
            <person name="Allen J.L."/>
        </authorList>
    </citation>
    <scope>NUCLEOTIDE SEQUENCE [LARGE SCALE GENOMIC DNA]</scope>
    <source>
        <strain evidence="1">WasteWater2</strain>
    </source>
</reference>
<accession>A0A8H6FU71</accession>
<dbReference type="GeneID" id="59288632"/>
<dbReference type="Proteomes" id="UP000578531">
    <property type="component" value="Unassembled WGS sequence"/>
</dbReference>
<proteinExistence type="predicted"/>
<dbReference type="EMBL" id="JACCJC010000028">
    <property type="protein sequence ID" value="KAF6234755.1"/>
    <property type="molecule type" value="Genomic_DNA"/>
</dbReference>